<dbReference type="InterPro" id="IPR011990">
    <property type="entry name" value="TPR-like_helical_dom_sf"/>
</dbReference>
<accession>A0AAW0KJV7</accession>
<evidence type="ECO:0000256" key="2">
    <source>
        <dbReference type="ARBA" id="ARBA00022737"/>
    </source>
</evidence>
<feature type="repeat" description="PPR" evidence="3">
    <location>
        <begin position="385"/>
        <end position="419"/>
    </location>
</feature>
<dbReference type="Proteomes" id="UP000237347">
    <property type="component" value="Unassembled WGS sequence"/>
</dbReference>
<dbReference type="FunFam" id="1.25.40.10:FF:000743">
    <property type="entry name" value="Pentatricopeptide repeat-containing protein"/>
    <property type="match status" value="1"/>
</dbReference>
<dbReference type="PROSITE" id="PS51375">
    <property type="entry name" value="PPR"/>
    <property type="match status" value="3"/>
</dbReference>
<feature type="repeat" description="PPR" evidence="3">
    <location>
        <begin position="244"/>
        <end position="274"/>
    </location>
</feature>
<dbReference type="InterPro" id="IPR002885">
    <property type="entry name" value="PPR_rpt"/>
</dbReference>
<feature type="repeat" description="PPR" evidence="3">
    <location>
        <begin position="174"/>
        <end position="208"/>
    </location>
</feature>
<comment type="caution">
    <text evidence="5">The sequence shown here is derived from an EMBL/GenBank/DDBJ whole genome shotgun (WGS) entry which is preliminary data.</text>
</comment>
<reference evidence="5 6" key="1">
    <citation type="journal article" date="2018" name="Sci. Data">
        <title>The draft genome sequence of cork oak.</title>
        <authorList>
            <person name="Ramos A.M."/>
            <person name="Usie A."/>
            <person name="Barbosa P."/>
            <person name="Barros P.M."/>
            <person name="Capote T."/>
            <person name="Chaves I."/>
            <person name="Simoes F."/>
            <person name="Abreu I."/>
            <person name="Carrasquinho I."/>
            <person name="Faro C."/>
            <person name="Guimaraes J.B."/>
            <person name="Mendonca D."/>
            <person name="Nobrega F."/>
            <person name="Rodrigues L."/>
            <person name="Saibo N.J.M."/>
            <person name="Varela M.C."/>
            <person name="Egas C."/>
            <person name="Matos J."/>
            <person name="Miguel C.M."/>
            <person name="Oliveira M.M."/>
            <person name="Ricardo C.P."/>
            <person name="Goncalves S."/>
        </authorList>
    </citation>
    <scope>NUCLEOTIDE SEQUENCE [LARGE SCALE GENOMIC DNA]</scope>
    <source>
        <strain evidence="6">cv. HL8</strain>
    </source>
</reference>
<evidence type="ECO:0000313" key="5">
    <source>
        <dbReference type="EMBL" id="KAK7838296.1"/>
    </source>
</evidence>
<gene>
    <name evidence="5" type="ORF">CFP56_019988</name>
</gene>
<dbReference type="PANTHER" id="PTHR45717">
    <property type="entry name" value="OS12G0527900 PROTEIN"/>
    <property type="match status" value="1"/>
</dbReference>
<keyword evidence="2" id="KW-0677">Repeat</keyword>
<feature type="compositionally biased region" description="Acidic residues" evidence="4">
    <location>
        <begin position="568"/>
        <end position="577"/>
    </location>
</feature>
<organism evidence="5 6">
    <name type="scientific">Quercus suber</name>
    <name type="common">Cork oak</name>
    <dbReference type="NCBI Taxonomy" id="58331"/>
    <lineage>
        <taxon>Eukaryota</taxon>
        <taxon>Viridiplantae</taxon>
        <taxon>Streptophyta</taxon>
        <taxon>Embryophyta</taxon>
        <taxon>Tracheophyta</taxon>
        <taxon>Spermatophyta</taxon>
        <taxon>Magnoliopsida</taxon>
        <taxon>eudicotyledons</taxon>
        <taxon>Gunneridae</taxon>
        <taxon>Pentapetalae</taxon>
        <taxon>rosids</taxon>
        <taxon>fabids</taxon>
        <taxon>Fagales</taxon>
        <taxon>Fagaceae</taxon>
        <taxon>Quercus</taxon>
    </lineage>
</organism>
<dbReference type="GO" id="GO:0005739">
    <property type="term" value="C:mitochondrion"/>
    <property type="evidence" value="ECO:0007669"/>
    <property type="project" value="TreeGrafter"/>
</dbReference>
<dbReference type="PANTHER" id="PTHR45717:SF3">
    <property type="entry name" value="OS04G0544400 PROTEIN"/>
    <property type="match status" value="1"/>
</dbReference>
<proteinExistence type="inferred from homology"/>
<evidence type="ECO:0000256" key="3">
    <source>
        <dbReference type="PROSITE-ProRule" id="PRU00708"/>
    </source>
</evidence>
<dbReference type="NCBIfam" id="TIGR00756">
    <property type="entry name" value="PPR"/>
    <property type="match status" value="4"/>
</dbReference>
<evidence type="ECO:0000313" key="6">
    <source>
        <dbReference type="Proteomes" id="UP000237347"/>
    </source>
</evidence>
<evidence type="ECO:0000256" key="4">
    <source>
        <dbReference type="SAM" id="MobiDB-lite"/>
    </source>
</evidence>
<dbReference type="Pfam" id="PF01535">
    <property type="entry name" value="PPR"/>
    <property type="match status" value="3"/>
</dbReference>
<dbReference type="FunFam" id="1.25.40.10:FF:000516">
    <property type="entry name" value="Pentatricopeptide repeat-containing protein"/>
    <property type="match status" value="1"/>
</dbReference>
<feature type="region of interest" description="Disordered" evidence="4">
    <location>
        <begin position="509"/>
        <end position="590"/>
    </location>
</feature>
<comment type="similarity">
    <text evidence="1">Belongs to the PPR family. P subfamily.</text>
</comment>
<dbReference type="EMBL" id="PKMF04000309">
    <property type="protein sequence ID" value="KAK7838296.1"/>
    <property type="molecule type" value="Genomic_DNA"/>
</dbReference>
<sequence>MLLQPSLHHHNASLTSSSLSYSLPLPCRSIVPNLKLPKTANYRGVPITVTCSISQIHSYGTMDYERRPIVKWNAIYKRISMMENPELGSGSVLDQWEKQGRRLSKWELCRVVKELRKYKRFKPALEVYDWMNNRGQRFRVASSDAAIQLDLIGKVHGISRAEDYFLELPDRLKDRRIYGALLNAYVRAKMRGKAESLLEKMRSKGYAMHSLPFNVMMTLYMNLKEFDKVDLMISEMTEKNIKLDIYSYNIWLSSCGLQGSAEKMEQVFEQMKQDRTINPNWTTFSTMATMYTKMGQIEKAEDCLKNVESRITGRDRIPYHYLISLYGNVGNKEEAYRVWKIYKTIFPGIPNLAYHAIISSLVRLGDIEGAEKIYEEWLQVKSSFDPRITNLLMGWYVKEGNLDKAESFFNHMVEVGGKPNSSSWETLAEGHIGERRISEALSCWKEAFMAEGSWSWRPKPVNVSAFFKQCEENNDMESKEAFVGLLRQSKSLENKAYASLLGLSDGDVSGNELSVGKDKTDDNNDNDEDENNGSEDRDFGISLSLLGLSDGDVSGNELSVGKDKTDDNNDNDEDENNGSEVLLNQLQGSL</sequence>
<dbReference type="Gene3D" id="1.25.40.10">
    <property type="entry name" value="Tetratricopeptide repeat domain"/>
    <property type="match status" value="3"/>
</dbReference>
<dbReference type="SUPFAM" id="SSF48452">
    <property type="entry name" value="TPR-like"/>
    <property type="match status" value="1"/>
</dbReference>
<dbReference type="GO" id="GO:0003729">
    <property type="term" value="F:mRNA binding"/>
    <property type="evidence" value="ECO:0007669"/>
    <property type="project" value="UniProtKB-ARBA"/>
</dbReference>
<keyword evidence="6" id="KW-1185">Reference proteome</keyword>
<feature type="compositionally biased region" description="Acidic residues" evidence="4">
    <location>
        <begin position="523"/>
        <end position="533"/>
    </location>
</feature>
<dbReference type="Pfam" id="PF13812">
    <property type="entry name" value="PPR_3"/>
    <property type="match status" value="1"/>
</dbReference>
<protein>
    <submittedName>
        <fullName evidence="5">Pentatricopeptide repeat-containing protein</fullName>
    </submittedName>
</protein>
<dbReference type="AlphaFoldDB" id="A0AAW0KJV7"/>
<name>A0AAW0KJV7_QUESU</name>
<feature type="compositionally biased region" description="Low complexity" evidence="4">
    <location>
        <begin position="540"/>
        <end position="555"/>
    </location>
</feature>
<feature type="compositionally biased region" description="Polar residues" evidence="4">
    <location>
        <begin position="578"/>
        <end position="590"/>
    </location>
</feature>
<evidence type="ECO:0000256" key="1">
    <source>
        <dbReference type="ARBA" id="ARBA00007626"/>
    </source>
</evidence>
<dbReference type="FunFam" id="1.25.40.10:FF:000253">
    <property type="entry name" value="Pentatricopeptide repeat-containing protein"/>
    <property type="match status" value="1"/>
</dbReference>